<comment type="caution">
    <text evidence="2">The sequence shown here is derived from an EMBL/GenBank/DDBJ whole genome shotgun (WGS) entry which is preliminary data.</text>
</comment>
<evidence type="ECO:0000313" key="3">
    <source>
        <dbReference type="Proteomes" id="UP000323000"/>
    </source>
</evidence>
<keyword evidence="3" id="KW-1185">Reference proteome</keyword>
<dbReference type="Proteomes" id="UP000323000">
    <property type="component" value="Chromosome 13"/>
</dbReference>
<proteinExistence type="predicted"/>
<organism evidence="2 3">
    <name type="scientific">Acer yangbiense</name>
    <dbReference type="NCBI Taxonomy" id="1000413"/>
    <lineage>
        <taxon>Eukaryota</taxon>
        <taxon>Viridiplantae</taxon>
        <taxon>Streptophyta</taxon>
        <taxon>Embryophyta</taxon>
        <taxon>Tracheophyta</taxon>
        <taxon>Spermatophyta</taxon>
        <taxon>Magnoliopsida</taxon>
        <taxon>eudicotyledons</taxon>
        <taxon>Gunneridae</taxon>
        <taxon>Pentapetalae</taxon>
        <taxon>rosids</taxon>
        <taxon>malvids</taxon>
        <taxon>Sapindales</taxon>
        <taxon>Sapindaceae</taxon>
        <taxon>Hippocastanoideae</taxon>
        <taxon>Acereae</taxon>
        <taxon>Acer</taxon>
    </lineage>
</organism>
<gene>
    <name evidence="2" type="ORF">EZV62_026357</name>
</gene>
<evidence type="ECO:0000313" key="2">
    <source>
        <dbReference type="EMBL" id="TXG47063.1"/>
    </source>
</evidence>
<feature type="compositionally biased region" description="Polar residues" evidence="1">
    <location>
        <begin position="37"/>
        <end position="57"/>
    </location>
</feature>
<protein>
    <submittedName>
        <fullName evidence="2">Uncharacterized protein</fullName>
    </submittedName>
</protein>
<dbReference type="EMBL" id="VAHF01000013">
    <property type="protein sequence ID" value="TXG47063.1"/>
    <property type="molecule type" value="Genomic_DNA"/>
</dbReference>
<feature type="region of interest" description="Disordered" evidence="1">
    <location>
        <begin position="35"/>
        <end position="73"/>
    </location>
</feature>
<name>A0A5C7GR44_9ROSI</name>
<evidence type="ECO:0000256" key="1">
    <source>
        <dbReference type="SAM" id="MobiDB-lite"/>
    </source>
</evidence>
<reference evidence="3" key="1">
    <citation type="journal article" date="2019" name="Gigascience">
        <title>De novo genome assembly of the endangered Acer yangbiense, a plant species with extremely small populations endemic to Yunnan Province, China.</title>
        <authorList>
            <person name="Yang J."/>
            <person name="Wariss H.M."/>
            <person name="Tao L."/>
            <person name="Zhang R."/>
            <person name="Yun Q."/>
            <person name="Hollingsworth P."/>
            <person name="Dao Z."/>
            <person name="Luo G."/>
            <person name="Guo H."/>
            <person name="Ma Y."/>
            <person name="Sun W."/>
        </authorList>
    </citation>
    <scope>NUCLEOTIDE SEQUENCE [LARGE SCALE GENOMIC DNA]</scope>
    <source>
        <strain evidence="3">cv. Malutang</strain>
    </source>
</reference>
<accession>A0A5C7GR44</accession>
<dbReference type="AlphaFoldDB" id="A0A5C7GR44"/>
<sequence>MVSAGETFQLSFRMDLIKQKWKKTLFSRTWECCKSLDPSSNKSSGGNSLTRSKTWHCTTPEKEKPNKNKCQVA</sequence>